<dbReference type="Proteomes" id="UP000648535">
    <property type="component" value="Unassembled WGS sequence"/>
</dbReference>
<reference evidence="1" key="2">
    <citation type="submission" date="2020-09" db="EMBL/GenBank/DDBJ databases">
        <authorList>
            <person name="Sun Q."/>
            <person name="Ohkuma M."/>
        </authorList>
    </citation>
    <scope>NUCLEOTIDE SEQUENCE</scope>
    <source>
        <strain evidence="1">JCM 1480</strain>
    </source>
</reference>
<dbReference type="EMBL" id="BMOI01000001">
    <property type="protein sequence ID" value="GGK89504.1"/>
    <property type="molecule type" value="Genomic_DNA"/>
</dbReference>
<proteinExistence type="predicted"/>
<keyword evidence="4" id="KW-1185">Reference proteome</keyword>
<dbReference type="InterPro" id="IPR045423">
    <property type="entry name" value="DUF6510"/>
</dbReference>
<dbReference type="Pfam" id="PF20120">
    <property type="entry name" value="DUF6510"/>
    <property type="match status" value="1"/>
</dbReference>
<evidence type="ECO:0000313" key="1">
    <source>
        <dbReference type="EMBL" id="GGK89504.1"/>
    </source>
</evidence>
<protein>
    <submittedName>
        <fullName evidence="1">Uncharacterized protein</fullName>
    </submittedName>
</protein>
<sequence>MTVVDGNALAGTLAERLGPDATTALLRCAGCGGGGVLARARVHVCAMGAVARCRDCDAVLVTVVDAPGRRWVGFPGARASSTPSH</sequence>
<accession>A0A8H9G994</accession>
<dbReference type="RefSeq" id="WP_022904057.1">
    <property type="nucleotide sequence ID" value="NZ_BMOI01000001.1"/>
</dbReference>
<reference evidence="2 4" key="3">
    <citation type="submission" date="2021-01" db="EMBL/GenBank/DDBJ databases">
        <title>Sequencing the genomes of 1000 actinobacteria strains.</title>
        <authorList>
            <person name="Klenk H.-P."/>
        </authorList>
    </citation>
    <scope>NUCLEOTIDE SEQUENCE [LARGE SCALE GENOMIC DNA]</scope>
    <source>
        <strain evidence="2 4">DSM 20542</strain>
    </source>
</reference>
<evidence type="ECO:0000313" key="2">
    <source>
        <dbReference type="EMBL" id="MBM7801561.1"/>
    </source>
</evidence>
<evidence type="ECO:0000313" key="3">
    <source>
        <dbReference type="Proteomes" id="UP000648535"/>
    </source>
</evidence>
<evidence type="ECO:0000313" key="4">
    <source>
        <dbReference type="Proteomes" id="UP000746584"/>
    </source>
</evidence>
<reference evidence="1" key="1">
    <citation type="journal article" date="2014" name="Int. J. Syst. Evol. Microbiol.">
        <title>Complete genome sequence of Corynebacterium casei LMG S-19264T (=DSM 44701T), isolated from a smear-ripened cheese.</title>
        <authorList>
            <consortium name="US DOE Joint Genome Institute (JGI-PGF)"/>
            <person name="Walter F."/>
            <person name="Albersmeier A."/>
            <person name="Kalinowski J."/>
            <person name="Ruckert C."/>
        </authorList>
    </citation>
    <scope>NUCLEOTIDE SEQUENCE</scope>
    <source>
        <strain evidence="1">JCM 1480</strain>
    </source>
</reference>
<dbReference type="EMBL" id="JAFBCG010000001">
    <property type="protein sequence ID" value="MBM7801561.1"/>
    <property type="molecule type" value="Genomic_DNA"/>
</dbReference>
<dbReference type="AlphaFoldDB" id="A0A8H9G994"/>
<dbReference type="Proteomes" id="UP000746584">
    <property type="component" value="Unassembled WGS sequence"/>
</dbReference>
<name>A0A8H9G994_9MICO</name>
<gene>
    <name evidence="1" type="ORF">GCM10009769_04430</name>
    <name evidence="2" type="ORF">JOE58_000812</name>
</gene>
<comment type="caution">
    <text evidence="1">The sequence shown here is derived from an EMBL/GenBank/DDBJ whole genome shotgun (WGS) entry which is preliminary data.</text>
</comment>
<organism evidence="1 3">
    <name type="scientific">Curtobacterium luteum</name>
    <dbReference type="NCBI Taxonomy" id="33881"/>
    <lineage>
        <taxon>Bacteria</taxon>
        <taxon>Bacillati</taxon>
        <taxon>Actinomycetota</taxon>
        <taxon>Actinomycetes</taxon>
        <taxon>Micrococcales</taxon>
        <taxon>Microbacteriaceae</taxon>
        <taxon>Curtobacterium</taxon>
    </lineage>
</organism>